<dbReference type="AlphaFoldDB" id="A0A0M2Q2U1"/>
<dbReference type="eggNOG" id="COG4096">
    <property type="taxonomic scope" value="Bacteria"/>
</dbReference>
<evidence type="ECO:0000313" key="1">
    <source>
        <dbReference type="EMBL" id="KKJ01284.1"/>
    </source>
</evidence>
<protein>
    <submittedName>
        <fullName evidence="1">Type I restriction endonuclease subunit R</fullName>
    </submittedName>
</protein>
<accession>A0A0M2Q2U1</accession>
<dbReference type="EMBL" id="AJTX02000002">
    <property type="protein sequence ID" value="KKJ01284.1"/>
    <property type="molecule type" value="Genomic_DNA"/>
</dbReference>
<proteinExistence type="predicted"/>
<dbReference type="OrthoDB" id="571432at2"/>
<dbReference type="RefSeq" id="WP_017713910.1">
    <property type="nucleotide sequence ID" value="NZ_KB235941.1"/>
</dbReference>
<name>A0A0M2Q2U1_PROHO</name>
<organism evidence="1 2">
    <name type="scientific">Prochlorothrix hollandica PCC 9006 = CALU 1027</name>
    <dbReference type="NCBI Taxonomy" id="317619"/>
    <lineage>
        <taxon>Bacteria</taxon>
        <taxon>Bacillati</taxon>
        <taxon>Cyanobacteriota</taxon>
        <taxon>Cyanophyceae</taxon>
        <taxon>Prochlorotrichales</taxon>
        <taxon>Prochlorotrichaceae</taxon>
        <taxon>Prochlorothrix</taxon>
    </lineage>
</organism>
<evidence type="ECO:0000313" key="2">
    <source>
        <dbReference type="Proteomes" id="UP000034681"/>
    </source>
</evidence>
<keyword evidence="1" id="KW-0540">Nuclease</keyword>
<keyword evidence="1" id="KW-0255">Endonuclease</keyword>
<dbReference type="Proteomes" id="UP000034681">
    <property type="component" value="Unassembled WGS sequence"/>
</dbReference>
<keyword evidence="2" id="KW-1185">Reference proteome</keyword>
<dbReference type="GO" id="GO:0004519">
    <property type="term" value="F:endonuclease activity"/>
    <property type="evidence" value="ECO:0007669"/>
    <property type="project" value="UniProtKB-KW"/>
</dbReference>
<keyword evidence="1" id="KW-0378">Hydrolase</keyword>
<reference evidence="1" key="1">
    <citation type="submission" date="2012-04" db="EMBL/GenBank/DDBJ databases">
        <authorList>
            <person name="Borisov I.G."/>
            <person name="Ivanikova N.V."/>
            <person name="Pinevich A.V."/>
        </authorList>
    </citation>
    <scope>NUCLEOTIDE SEQUENCE</scope>
    <source>
        <strain evidence="1">CALU 1027</strain>
    </source>
</reference>
<sequence>MAIAITEAISTLAIAEQRFGLQRTEEPAFFPEWRSPQGRSPLPPLSQLEQRELRQLRQRYLYQRSKGQWLESTALLLLASPLLALAGFYDPPFTVRAEESVRLTLVDSEEVLQGRLDVLVLLEQVWVVVVESKKTALSLWSALPQTLAYLQANPHPQRPSYGLMTNGDEFAFVKCQTQPTPPVYGLSRPFALLTGAPEFETVLQILKHLTPPPG</sequence>
<comment type="caution">
    <text evidence="1">The sequence shown here is derived from an EMBL/GenBank/DDBJ whole genome shotgun (WGS) entry which is preliminary data.</text>
</comment>
<gene>
    <name evidence="1" type="ORF">PROH_02665</name>
</gene>